<dbReference type="EMBL" id="JANPWB010000008">
    <property type="protein sequence ID" value="KAJ1164412.1"/>
    <property type="molecule type" value="Genomic_DNA"/>
</dbReference>
<dbReference type="AlphaFoldDB" id="A0AAV7SJZ2"/>
<feature type="compositionally biased region" description="Basic and acidic residues" evidence="3">
    <location>
        <begin position="176"/>
        <end position="206"/>
    </location>
</feature>
<evidence type="ECO:0000313" key="4">
    <source>
        <dbReference type="EMBL" id="KAJ1164412.1"/>
    </source>
</evidence>
<dbReference type="GO" id="GO:0005634">
    <property type="term" value="C:nucleus"/>
    <property type="evidence" value="ECO:0007669"/>
    <property type="project" value="InterPro"/>
</dbReference>
<organism evidence="4 5">
    <name type="scientific">Pleurodeles waltl</name>
    <name type="common">Iberian ribbed newt</name>
    <dbReference type="NCBI Taxonomy" id="8319"/>
    <lineage>
        <taxon>Eukaryota</taxon>
        <taxon>Metazoa</taxon>
        <taxon>Chordata</taxon>
        <taxon>Craniata</taxon>
        <taxon>Vertebrata</taxon>
        <taxon>Euteleostomi</taxon>
        <taxon>Amphibia</taxon>
        <taxon>Batrachia</taxon>
        <taxon>Caudata</taxon>
        <taxon>Salamandroidea</taxon>
        <taxon>Salamandridae</taxon>
        <taxon>Pleurodelinae</taxon>
        <taxon>Pleurodeles</taxon>
    </lineage>
</organism>
<sequence length="298" mass="34343">MRRVLRAEKRSRGAARLITESQGSRSAETHERRDNGCGTVDRWPETGYVKKLQRKDNTFYYYNKQRECEDKESGVAWCCNVRLCVESSEAIGLKLHSAAISKLLCRSVSDPVNLLKRGSVVLKCKALHHLEWSPITGLLATATVARANANDFAKKCPGGTSTDRDPLKPEYFWGPEIKKEREDTERIVVEQREDVKHNKDKEAGEEVEREEEEEDMVKSDDGEKQREQTQHRRQRRAGNHTKRSPLREDQAMFLAERGSTRLPRSLLDMTAEEWEEEEDEGRDLLEYAQSLKDTLHSL</sequence>
<feature type="compositionally biased region" description="Acidic residues" evidence="3">
    <location>
        <begin position="270"/>
        <end position="281"/>
    </location>
</feature>
<dbReference type="PANTHER" id="PTHR17008">
    <property type="entry name" value="MEIOSIS-EXPRESSED GENE 1 PROTEIN"/>
    <property type="match status" value="1"/>
</dbReference>
<feature type="region of interest" description="Disordered" evidence="3">
    <location>
        <begin position="152"/>
        <end position="281"/>
    </location>
</feature>
<comment type="similarity">
    <text evidence="2">Belongs to the MEIG1 family.</text>
</comment>
<feature type="compositionally biased region" description="Basic and acidic residues" evidence="3">
    <location>
        <begin position="216"/>
        <end position="230"/>
    </location>
</feature>
<evidence type="ECO:0000256" key="1">
    <source>
        <dbReference type="ARBA" id="ARBA00003351"/>
    </source>
</evidence>
<dbReference type="Proteomes" id="UP001066276">
    <property type="component" value="Chromosome 4_2"/>
</dbReference>
<feature type="compositionally biased region" description="Basic residues" evidence="3">
    <location>
        <begin position="231"/>
        <end position="244"/>
    </location>
</feature>
<keyword evidence="5" id="KW-1185">Reference proteome</keyword>
<gene>
    <name evidence="4" type="ORF">NDU88_004851</name>
</gene>
<name>A0AAV7SJZ2_PLEWA</name>
<accession>A0AAV7SJZ2</accession>
<dbReference type="InterPro" id="IPR020186">
    <property type="entry name" value="Meiosis-expressed_gene_1"/>
</dbReference>
<dbReference type="PANTHER" id="PTHR17008:SF1">
    <property type="entry name" value="MEIOSIS EXPRESSED GENE 1 PROTEIN HOMOLOG"/>
    <property type="match status" value="1"/>
</dbReference>
<comment type="caution">
    <text evidence="4">The sequence shown here is derived from an EMBL/GenBank/DDBJ whole genome shotgun (WGS) entry which is preliminary data.</text>
</comment>
<reference evidence="4" key="1">
    <citation type="journal article" date="2022" name="bioRxiv">
        <title>Sequencing and chromosome-scale assembly of the giantPleurodeles waltlgenome.</title>
        <authorList>
            <person name="Brown T."/>
            <person name="Elewa A."/>
            <person name="Iarovenko S."/>
            <person name="Subramanian E."/>
            <person name="Araus A.J."/>
            <person name="Petzold A."/>
            <person name="Susuki M."/>
            <person name="Suzuki K.-i.T."/>
            <person name="Hayashi T."/>
            <person name="Toyoda A."/>
            <person name="Oliveira C."/>
            <person name="Osipova E."/>
            <person name="Leigh N.D."/>
            <person name="Simon A."/>
            <person name="Yun M.H."/>
        </authorList>
    </citation>
    <scope>NUCLEOTIDE SEQUENCE</scope>
    <source>
        <strain evidence="4">20211129_DDA</strain>
        <tissue evidence="4">Liver</tissue>
    </source>
</reference>
<proteinExistence type="inferred from homology"/>
<dbReference type="Pfam" id="PF15163">
    <property type="entry name" value="Meiosis_expr"/>
    <property type="match status" value="1"/>
</dbReference>
<protein>
    <submittedName>
        <fullName evidence="4">Uncharacterized protein</fullName>
    </submittedName>
</protein>
<evidence type="ECO:0000313" key="5">
    <source>
        <dbReference type="Proteomes" id="UP001066276"/>
    </source>
</evidence>
<comment type="function">
    <text evidence="1">Essential for spermiogenesis.</text>
</comment>
<evidence type="ECO:0000256" key="2">
    <source>
        <dbReference type="ARBA" id="ARBA00008514"/>
    </source>
</evidence>
<evidence type="ECO:0000256" key="3">
    <source>
        <dbReference type="SAM" id="MobiDB-lite"/>
    </source>
</evidence>